<dbReference type="Pfam" id="PF01262">
    <property type="entry name" value="AlaDh_PNT_C"/>
    <property type="match status" value="1"/>
</dbReference>
<dbReference type="InterPro" id="IPR008143">
    <property type="entry name" value="Ala_DH/PNT_CS2"/>
</dbReference>
<dbReference type="PROSITE" id="PS00837">
    <property type="entry name" value="ALADH_PNT_2"/>
    <property type="match status" value="1"/>
</dbReference>
<evidence type="ECO:0000259" key="12">
    <source>
        <dbReference type="SMART" id="SM01002"/>
    </source>
</evidence>
<name>A0A1X7GI58_9SPHN</name>
<evidence type="ECO:0000256" key="7">
    <source>
        <dbReference type="ARBA" id="ARBA00023027"/>
    </source>
</evidence>
<evidence type="ECO:0000256" key="1">
    <source>
        <dbReference type="ARBA" id="ARBA00003943"/>
    </source>
</evidence>
<comment type="catalytic activity">
    <reaction evidence="8">
        <text>NAD(+) + NADPH + H(+)(in) = NADH + NADP(+) + H(+)(out)</text>
        <dbReference type="Rhea" id="RHEA:47992"/>
        <dbReference type="ChEBI" id="CHEBI:15378"/>
        <dbReference type="ChEBI" id="CHEBI:57540"/>
        <dbReference type="ChEBI" id="CHEBI:57783"/>
        <dbReference type="ChEBI" id="CHEBI:57945"/>
        <dbReference type="ChEBI" id="CHEBI:58349"/>
        <dbReference type="EC" id="7.1.1.1"/>
    </reaction>
</comment>
<accession>A0A1X7GI58</accession>
<dbReference type="RefSeq" id="WP_085218473.1">
    <property type="nucleotide sequence ID" value="NZ_LT840185.1"/>
</dbReference>
<sequence length="376" mass="38999">MKIAVLKETSEGERRVAATPETVKKYIALGATVSVETGAGDAAAIADADYAAMGATVGPRADALKDADAILAVQGPDAASIAGAKPGAYVIAALDPFRQRERIDGYASAGLSALAMEFMPRITRAQSMDILSSQSNLSGYKAVLDGAAEYGRAFPMMMTAAGTVSAARVFVMGVGVAGLQAIATARRLGAQVSATDVRSATKEQIESLGAKAIFVQDVKGIEGEGAGGYATEMSDEYKAAQAALVSSHIAKQDIVITTALIPGRPAPRLISDAQIASMRPGSVIVDLAVEQGGNVEGAVAGQVVERHGVKIVGHRNVPSRLAYDASALFSRNLYNFLSAFWDKEKAAPVLPEDDEIVKGITLTRGGKIVHERLLAA</sequence>
<gene>
    <name evidence="14" type="ORF">SAMN06295910_1815</name>
</gene>
<dbReference type="GO" id="GO:0050661">
    <property type="term" value="F:NADP binding"/>
    <property type="evidence" value="ECO:0007669"/>
    <property type="project" value="TreeGrafter"/>
</dbReference>
<evidence type="ECO:0000256" key="3">
    <source>
        <dbReference type="ARBA" id="ARBA00012943"/>
    </source>
</evidence>
<dbReference type="SMART" id="SM01003">
    <property type="entry name" value="AlaDh_PNT_N"/>
    <property type="match status" value="1"/>
</dbReference>
<dbReference type="PANTHER" id="PTHR10160">
    <property type="entry name" value="NAD(P) TRANSHYDROGENASE"/>
    <property type="match status" value="1"/>
</dbReference>
<dbReference type="SUPFAM" id="SSF52283">
    <property type="entry name" value="Formate/glycerate dehydrogenase catalytic domain-like"/>
    <property type="match status" value="1"/>
</dbReference>
<evidence type="ECO:0000256" key="9">
    <source>
        <dbReference type="ARBA" id="ARBA00071353"/>
    </source>
</evidence>
<evidence type="ECO:0000256" key="2">
    <source>
        <dbReference type="ARBA" id="ARBA00005689"/>
    </source>
</evidence>
<dbReference type="EMBL" id="LT840185">
    <property type="protein sequence ID" value="SMF70153.1"/>
    <property type="molecule type" value="Genomic_DNA"/>
</dbReference>
<dbReference type="InterPro" id="IPR007886">
    <property type="entry name" value="AlaDH/PNT_N"/>
</dbReference>
<evidence type="ECO:0000256" key="10">
    <source>
        <dbReference type="ARBA" id="ARBA00076996"/>
    </source>
</evidence>
<evidence type="ECO:0000313" key="15">
    <source>
        <dbReference type="Proteomes" id="UP000192934"/>
    </source>
</evidence>
<evidence type="ECO:0000259" key="13">
    <source>
        <dbReference type="SMART" id="SM01003"/>
    </source>
</evidence>
<dbReference type="GO" id="GO:0005886">
    <property type="term" value="C:plasma membrane"/>
    <property type="evidence" value="ECO:0007669"/>
    <property type="project" value="TreeGrafter"/>
</dbReference>
<dbReference type="FunFam" id="3.40.50.720:FF:000188">
    <property type="entry name" value="NAD(P) transhydrogenase alpha subunit 1"/>
    <property type="match status" value="1"/>
</dbReference>
<proteinExistence type="inferred from homology"/>
<keyword evidence="7" id="KW-0520">NAD</keyword>
<dbReference type="InterPro" id="IPR007698">
    <property type="entry name" value="AlaDH/PNT_NAD(H)-bd"/>
</dbReference>
<comment type="function">
    <text evidence="1">The transhydrogenation between NADH and NADP is coupled to respiration and ATP hydrolysis and functions as a proton pump across the membrane.</text>
</comment>
<keyword evidence="4" id="KW-0547">Nucleotide-binding</keyword>
<evidence type="ECO:0000256" key="8">
    <source>
        <dbReference type="ARBA" id="ARBA00048202"/>
    </source>
</evidence>
<dbReference type="Gene3D" id="3.40.50.720">
    <property type="entry name" value="NAD(P)-binding Rossmann-like Domain"/>
    <property type="match status" value="2"/>
</dbReference>
<evidence type="ECO:0000256" key="11">
    <source>
        <dbReference type="ARBA" id="ARBA00084087"/>
    </source>
</evidence>
<dbReference type="Proteomes" id="UP000192934">
    <property type="component" value="Chromosome I"/>
</dbReference>
<keyword evidence="6" id="KW-1278">Translocase</keyword>
<dbReference type="Pfam" id="PF05222">
    <property type="entry name" value="AlaDh_PNT_N"/>
    <property type="match status" value="1"/>
</dbReference>
<dbReference type="GO" id="GO:0008750">
    <property type="term" value="F:proton-translocating NAD(P)+ transhydrogenase activity"/>
    <property type="evidence" value="ECO:0007669"/>
    <property type="project" value="UniProtKB-EC"/>
</dbReference>
<reference evidence="15" key="1">
    <citation type="submission" date="2017-04" db="EMBL/GenBank/DDBJ databases">
        <authorList>
            <person name="Varghese N."/>
            <person name="Submissions S."/>
        </authorList>
    </citation>
    <scope>NUCLEOTIDE SEQUENCE [LARGE SCALE GENOMIC DNA]</scope>
    <source>
        <strain evidence="15">Dd16</strain>
    </source>
</reference>
<evidence type="ECO:0000256" key="6">
    <source>
        <dbReference type="ARBA" id="ARBA00022967"/>
    </source>
</evidence>
<evidence type="ECO:0000256" key="4">
    <source>
        <dbReference type="ARBA" id="ARBA00022741"/>
    </source>
</evidence>
<dbReference type="InterPro" id="IPR036291">
    <property type="entry name" value="NAD(P)-bd_dom_sf"/>
</dbReference>
<dbReference type="EC" id="7.1.1.1" evidence="3"/>
<evidence type="ECO:0000256" key="5">
    <source>
        <dbReference type="ARBA" id="ARBA00022857"/>
    </source>
</evidence>
<dbReference type="PANTHER" id="PTHR10160:SF19">
    <property type="entry name" value="PROTON-TRANSLOCATING NAD(P)(+) TRANSHYDROGENASE"/>
    <property type="match status" value="1"/>
</dbReference>
<keyword evidence="5" id="KW-0521">NADP</keyword>
<comment type="similarity">
    <text evidence="2">Belongs to the AlaDH/PNT family.</text>
</comment>
<dbReference type="CDD" id="cd05304">
    <property type="entry name" value="Rubrum_tdh"/>
    <property type="match status" value="1"/>
</dbReference>
<feature type="domain" description="Alanine dehydrogenase/pyridine nucleotide transhydrogenase N-terminal" evidence="13">
    <location>
        <begin position="4"/>
        <end position="138"/>
    </location>
</feature>
<protein>
    <recommendedName>
        <fullName evidence="9">NAD(P) transhydrogenase subunit alpha part 1</fullName>
        <ecNumber evidence="3">7.1.1.1</ecNumber>
    </recommendedName>
    <alternativeName>
        <fullName evidence="11">Nicotinamide nucleotide transhydrogenase subunit alpha 1</fullName>
    </alternativeName>
    <alternativeName>
        <fullName evidence="10">Pyridine nucleotide transhydrogenase subunit alpha 1</fullName>
    </alternativeName>
</protein>
<keyword evidence="15" id="KW-1185">Reference proteome</keyword>
<dbReference type="SUPFAM" id="SSF51735">
    <property type="entry name" value="NAD(P)-binding Rossmann-fold domains"/>
    <property type="match status" value="1"/>
</dbReference>
<dbReference type="SMART" id="SM01002">
    <property type="entry name" value="AlaDh_PNT_C"/>
    <property type="match status" value="1"/>
</dbReference>
<organism evidence="14 15">
    <name type="scientific">Allosphingosinicella indica</name>
    <dbReference type="NCBI Taxonomy" id="941907"/>
    <lineage>
        <taxon>Bacteria</taxon>
        <taxon>Pseudomonadati</taxon>
        <taxon>Pseudomonadota</taxon>
        <taxon>Alphaproteobacteria</taxon>
        <taxon>Sphingomonadales</taxon>
        <taxon>Sphingomonadaceae</taxon>
        <taxon>Allosphingosinicella</taxon>
    </lineage>
</organism>
<dbReference type="GO" id="GO:0006740">
    <property type="term" value="P:NADPH regeneration"/>
    <property type="evidence" value="ECO:0007669"/>
    <property type="project" value="TreeGrafter"/>
</dbReference>
<evidence type="ECO:0000313" key="14">
    <source>
        <dbReference type="EMBL" id="SMF70153.1"/>
    </source>
</evidence>
<dbReference type="OrthoDB" id="9804592at2"/>
<dbReference type="GO" id="GO:0016491">
    <property type="term" value="F:oxidoreductase activity"/>
    <property type="evidence" value="ECO:0007669"/>
    <property type="project" value="InterPro"/>
</dbReference>
<dbReference type="NCBIfam" id="NF006942">
    <property type="entry name" value="PRK09424.1"/>
    <property type="match status" value="1"/>
</dbReference>
<dbReference type="AlphaFoldDB" id="A0A1X7GI58"/>
<feature type="domain" description="Alanine dehydrogenase/pyridine nucleotide transhydrogenase NAD(H)-binding" evidence="12">
    <location>
        <begin position="147"/>
        <end position="313"/>
    </location>
</feature>
<dbReference type="STRING" id="941907.SAMN06295910_1815"/>